<sequence length="52" mass="6003">MSSNLEKLKAQRDMSEYEREQLRHTKSISNKLTVVVLIMAVVGLAIGYIYFK</sequence>
<evidence type="ECO:0000313" key="2">
    <source>
        <dbReference type="EMBL" id="SGZ03521.1"/>
    </source>
</evidence>
<protein>
    <submittedName>
        <fullName evidence="3">Uncharacterized protein SYNPCC7002_B0001-ORF 1-ORF943</fullName>
    </submittedName>
</protein>
<evidence type="ECO:0000256" key="1">
    <source>
        <dbReference type="SAM" id="Phobius"/>
    </source>
</evidence>
<reference evidence="3 5" key="2">
    <citation type="submission" date="2016-11" db="EMBL/GenBank/DDBJ databases">
        <authorList>
            <person name="Jaros S."/>
            <person name="Januszkiewicz K."/>
            <person name="Wedrychowicz H."/>
        </authorList>
    </citation>
    <scope>NUCLEOTIDE SEQUENCE [LARGE SCALE GENOMIC DNA]</scope>
    <source>
        <strain evidence="3">NVI 5450</strain>
    </source>
</reference>
<dbReference type="RefSeq" id="WP_170860829.1">
    <property type="nucleotide sequence ID" value="NZ_CAWRCN010000008.1"/>
</dbReference>
<evidence type="ECO:0000313" key="5">
    <source>
        <dbReference type="Proteomes" id="UP000183794"/>
    </source>
</evidence>
<dbReference type="EMBL" id="FPLJ01000144">
    <property type="protein sequence ID" value="SGZ03521.1"/>
    <property type="molecule type" value="Genomic_DNA"/>
</dbReference>
<organism evidence="3 5">
    <name type="scientific">Moritella viscosa</name>
    <dbReference type="NCBI Taxonomy" id="80854"/>
    <lineage>
        <taxon>Bacteria</taxon>
        <taxon>Pseudomonadati</taxon>
        <taxon>Pseudomonadota</taxon>
        <taxon>Gammaproteobacteria</taxon>
        <taxon>Alteromonadales</taxon>
        <taxon>Moritellaceae</taxon>
        <taxon>Moritella</taxon>
    </lineage>
</organism>
<keyword evidence="1" id="KW-0812">Transmembrane</keyword>
<name>A0A1L0A0W5_9GAMM</name>
<dbReference type="AlphaFoldDB" id="A0A1L0A0W5"/>
<keyword evidence="1" id="KW-1133">Transmembrane helix</keyword>
<keyword evidence="1" id="KW-0472">Membrane</keyword>
<dbReference type="Proteomes" id="UP000183794">
    <property type="component" value="Unassembled WGS sequence"/>
</dbReference>
<proteinExistence type="predicted"/>
<keyword evidence="4" id="KW-1185">Reference proteome</keyword>
<evidence type="ECO:0000313" key="4">
    <source>
        <dbReference type="Proteomes" id="UP000182660"/>
    </source>
</evidence>
<evidence type="ECO:0000313" key="3">
    <source>
        <dbReference type="EMBL" id="SGZ19647.1"/>
    </source>
</evidence>
<feature type="transmembrane region" description="Helical" evidence="1">
    <location>
        <begin position="32"/>
        <end position="51"/>
    </location>
</feature>
<gene>
    <name evidence="2" type="ORF">MT2528_4612</name>
    <name evidence="3" type="ORF">NVI5450_4784</name>
</gene>
<dbReference type="EMBL" id="FPLD01000152">
    <property type="protein sequence ID" value="SGZ19647.1"/>
    <property type="molecule type" value="Genomic_DNA"/>
</dbReference>
<reference evidence="2 4" key="1">
    <citation type="submission" date="2016-11" db="EMBL/GenBank/DDBJ databases">
        <authorList>
            <person name="Klemetsen T."/>
        </authorList>
    </citation>
    <scope>NUCLEOTIDE SEQUENCE [LARGE SCALE GENOMIC DNA]</scope>
    <source>
        <strain evidence="2">MT 2528</strain>
    </source>
</reference>
<dbReference type="Proteomes" id="UP000182660">
    <property type="component" value="Unassembled WGS sequence"/>
</dbReference>
<accession>A0A1L0A0W5</accession>